<keyword evidence="2" id="KW-0964">Secreted</keyword>
<evidence type="ECO:0000313" key="9">
    <source>
        <dbReference type="Proteomes" id="UP000177626"/>
    </source>
</evidence>
<evidence type="ECO:0000256" key="4">
    <source>
        <dbReference type="ARBA" id="ARBA00022837"/>
    </source>
</evidence>
<dbReference type="Pfam" id="PF18884">
    <property type="entry name" value="TSP3_bac"/>
    <property type="match status" value="2"/>
</dbReference>
<evidence type="ECO:0000313" key="8">
    <source>
        <dbReference type="EMBL" id="OGY94542.1"/>
    </source>
</evidence>
<feature type="compositionally biased region" description="Basic and acidic residues" evidence="5">
    <location>
        <begin position="1"/>
        <end position="12"/>
    </location>
</feature>
<dbReference type="Gene3D" id="3.40.33.10">
    <property type="entry name" value="CAP"/>
    <property type="match status" value="1"/>
</dbReference>
<organism evidence="8 9">
    <name type="scientific">Candidatus Komeilibacteria bacterium RIFOXYC1_FULL_37_11</name>
    <dbReference type="NCBI Taxonomy" id="1798555"/>
    <lineage>
        <taxon>Bacteria</taxon>
        <taxon>Candidatus Komeiliibacteriota</taxon>
    </lineage>
</organism>
<feature type="transmembrane region" description="Helical" evidence="6">
    <location>
        <begin position="580"/>
        <end position="598"/>
    </location>
</feature>
<evidence type="ECO:0000256" key="3">
    <source>
        <dbReference type="ARBA" id="ARBA00022729"/>
    </source>
</evidence>
<proteinExistence type="predicted"/>
<dbReference type="InterPro" id="IPR059100">
    <property type="entry name" value="TSP3_bac"/>
</dbReference>
<name>A0A1G2BZF7_9BACT</name>
<accession>A0A1G2BZF7</accession>
<comment type="caution">
    <text evidence="8">The sequence shown here is derived from an EMBL/GenBank/DDBJ whole genome shotgun (WGS) entry which is preliminary data.</text>
</comment>
<keyword evidence="6" id="KW-0812">Transmembrane</keyword>
<feature type="domain" description="SCP" evidence="7">
    <location>
        <begin position="144"/>
        <end position="257"/>
    </location>
</feature>
<keyword evidence="3" id="KW-0732">Signal</keyword>
<protein>
    <recommendedName>
        <fullName evidence="7">SCP domain-containing protein</fullName>
    </recommendedName>
</protein>
<dbReference type="EMBL" id="MHKQ01000006">
    <property type="protein sequence ID" value="OGY94542.1"/>
    <property type="molecule type" value="Genomic_DNA"/>
</dbReference>
<dbReference type="Pfam" id="PF00188">
    <property type="entry name" value="CAP"/>
    <property type="match status" value="1"/>
</dbReference>
<sequence>MSYKRDDKKILDSDADGLLDEEEKNLGTNPQDKDSDHDGLDDYQEAKVYQTNPLDPDTDKDQMSDGDEVKMGRNPRGKGSLRDLFIPHEGNNYKPHALHPKRLVFHAVAAIVVKVIMVGFALSLPVQAWLSPDILYEQAKKIVKLTNNIRADLGLNILKENTVLNQAALDKAEDMLVDQYFAHVSPDNRALRHWLYDVNYDFRVAGENLAIGFSDPEDVIAAWEESPTHYSNIIDPDFTEIGVGAVSGEYNGYDTTLIAQYFGDPFTVAEPVVVEPVKPIESEIKENIEVKQDYNSKVKQAVDNFVESPVEEPAEPEIQENIVENDLVLAEKDIVVLEKPILLSPANNYVSKESLNILTILAKGAERITIYVNSEIVANKVVTSDQFDIAVKLVEGDNQIQIKAYQDQEVVDSDFYSLLVDNTPPILDQNKTSILVNKPSNSDDFVLKATAYLSDETSSAKVSFAGQEITLNRDYSQEGKWTGHQIISGVEYDALFNPLTLATLTASDASGNSLVQDIKWEEIKPVLGSTINRYSFLKQSNPQVATPLFDIGAIYYKIMLGLAIIALALNIFVKIKKQHTSTIASTVGFIALLIFLTIF</sequence>
<feature type="transmembrane region" description="Helical" evidence="6">
    <location>
        <begin position="554"/>
        <end position="573"/>
    </location>
</feature>
<evidence type="ECO:0000256" key="2">
    <source>
        <dbReference type="ARBA" id="ARBA00022525"/>
    </source>
</evidence>
<dbReference type="AlphaFoldDB" id="A0A1G2BZF7"/>
<reference evidence="8 9" key="1">
    <citation type="journal article" date="2016" name="Nat. Commun.">
        <title>Thousands of microbial genomes shed light on interconnected biogeochemical processes in an aquifer system.</title>
        <authorList>
            <person name="Anantharaman K."/>
            <person name="Brown C.T."/>
            <person name="Hug L.A."/>
            <person name="Sharon I."/>
            <person name="Castelle C.J."/>
            <person name="Probst A.J."/>
            <person name="Thomas B.C."/>
            <person name="Singh A."/>
            <person name="Wilkins M.J."/>
            <person name="Karaoz U."/>
            <person name="Brodie E.L."/>
            <person name="Williams K.H."/>
            <person name="Hubbard S.S."/>
            <person name="Banfield J.F."/>
        </authorList>
    </citation>
    <scope>NUCLEOTIDE SEQUENCE [LARGE SCALE GENOMIC DNA]</scope>
</reference>
<gene>
    <name evidence="8" type="ORF">A2406_03140</name>
</gene>
<dbReference type="SUPFAM" id="SSF55797">
    <property type="entry name" value="PR-1-like"/>
    <property type="match status" value="1"/>
</dbReference>
<feature type="compositionally biased region" description="Basic and acidic residues" evidence="5">
    <location>
        <begin position="31"/>
        <end position="40"/>
    </location>
</feature>
<dbReference type="Proteomes" id="UP000177626">
    <property type="component" value="Unassembled WGS sequence"/>
</dbReference>
<evidence type="ECO:0000256" key="5">
    <source>
        <dbReference type="SAM" id="MobiDB-lite"/>
    </source>
</evidence>
<keyword evidence="6" id="KW-0472">Membrane</keyword>
<dbReference type="PANTHER" id="PTHR31157:SF1">
    <property type="entry name" value="SCP DOMAIN-CONTAINING PROTEIN"/>
    <property type="match status" value="1"/>
</dbReference>
<feature type="transmembrane region" description="Helical" evidence="6">
    <location>
        <begin position="103"/>
        <end position="124"/>
    </location>
</feature>
<evidence type="ECO:0000259" key="7">
    <source>
        <dbReference type="Pfam" id="PF00188"/>
    </source>
</evidence>
<keyword evidence="6" id="KW-1133">Transmembrane helix</keyword>
<keyword evidence="4" id="KW-0106">Calcium</keyword>
<feature type="compositionally biased region" description="Acidic residues" evidence="5">
    <location>
        <begin position="13"/>
        <end position="23"/>
    </location>
</feature>
<comment type="subcellular location">
    <subcellularLocation>
        <location evidence="1">Secreted</location>
    </subcellularLocation>
</comment>
<evidence type="ECO:0000256" key="6">
    <source>
        <dbReference type="SAM" id="Phobius"/>
    </source>
</evidence>
<feature type="compositionally biased region" description="Basic and acidic residues" evidence="5">
    <location>
        <begin position="57"/>
        <end position="71"/>
    </location>
</feature>
<evidence type="ECO:0000256" key="1">
    <source>
        <dbReference type="ARBA" id="ARBA00004613"/>
    </source>
</evidence>
<dbReference type="InterPro" id="IPR014044">
    <property type="entry name" value="CAP_dom"/>
</dbReference>
<feature type="region of interest" description="Disordered" evidence="5">
    <location>
        <begin position="1"/>
        <end position="86"/>
    </location>
</feature>
<dbReference type="InterPro" id="IPR035940">
    <property type="entry name" value="CAP_sf"/>
</dbReference>
<dbReference type="PANTHER" id="PTHR31157">
    <property type="entry name" value="SCP DOMAIN-CONTAINING PROTEIN"/>
    <property type="match status" value="1"/>
</dbReference>
<dbReference type="CDD" id="cd05379">
    <property type="entry name" value="CAP_bacterial"/>
    <property type="match status" value="1"/>
</dbReference>